<dbReference type="InterPro" id="IPR000792">
    <property type="entry name" value="Tscrpt_reg_LuxR_C"/>
</dbReference>
<organism evidence="5 6">
    <name type="scientific">Stigmatella ashevillensis</name>
    <dbReference type="NCBI Taxonomy" id="2995309"/>
    <lineage>
        <taxon>Bacteria</taxon>
        <taxon>Pseudomonadati</taxon>
        <taxon>Myxococcota</taxon>
        <taxon>Myxococcia</taxon>
        <taxon>Myxococcales</taxon>
        <taxon>Cystobacterineae</taxon>
        <taxon>Archangiaceae</taxon>
        <taxon>Stigmatella</taxon>
    </lineage>
</organism>
<proteinExistence type="predicted"/>
<dbReference type="SMART" id="SM00421">
    <property type="entry name" value="HTH_LUXR"/>
    <property type="match status" value="1"/>
</dbReference>
<evidence type="ECO:0000259" key="4">
    <source>
        <dbReference type="PROSITE" id="PS50043"/>
    </source>
</evidence>
<dbReference type="CDD" id="cd06170">
    <property type="entry name" value="LuxR_C_like"/>
    <property type="match status" value="1"/>
</dbReference>
<dbReference type="PROSITE" id="PS50043">
    <property type="entry name" value="HTH_LUXR_2"/>
    <property type="match status" value="1"/>
</dbReference>
<keyword evidence="2" id="KW-0238">DNA-binding</keyword>
<reference evidence="5 6" key="1">
    <citation type="submission" date="2022-11" db="EMBL/GenBank/DDBJ databases">
        <title>Minimal conservation of predation-associated metabolite biosynthetic gene clusters underscores biosynthetic potential of Myxococcota including descriptions for ten novel species: Archangium lansinium sp. nov., Myxococcus landrumus sp. nov., Nannocystis bai.</title>
        <authorList>
            <person name="Ahearne A."/>
            <person name="Stevens C."/>
            <person name="Dowd S."/>
        </authorList>
    </citation>
    <scope>NUCLEOTIDE SEQUENCE [LARGE SCALE GENOMIC DNA]</scope>
    <source>
        <strain evidence="5 6">NCWAL01</strain>
    </source>
</reference>
<dbReference type="SUPFAM" id="SSF46894">
    <property type="entry name" value="C-terminal effector domain of the bipartite response regulators"/>
    <property type="match status" value="1"/>
</dbReference>
<evidence type="ECO:0000256" key="3">
    <source>
        <dbReference type="ARBA" id="ARBA00023163"/>
    </source>
</evidence>
<protein>
    <submittedName>
        <fullName evidence="5">Helix-turn-helix transcriptional regulator</fullName>
    </submittedName>
</protein>
<evidence type="ECO:0000256" key="2">
    <source>
        <dbReference type="ARBA" id="ARBA00023125"/>
    </source>
</evidence>
<dbReference type="PRINTS" id="PR00038">
    <property type="entry name" value="HTHLUXR"/>
</dbReference>
<sequence length="356" mass="40187">MASRLSVTSRDHARTLESIEVLNSSLNVSQVLASARRLLSVDYAALCISKPDCPTAYDWDVDLPAPFFNHYPEVAQQDFVRLAVVRRPNVVLRDTQMVSLKDLQRNLMYQRFRDLGTPLERVMAVMLDVHPSWHGGVTLYRTGRLPFSAREQVLLQTLTPHMVNALRNCRRFGDVTHQGQLLDMLLRQEGAAYVVISPPSAEVMRTPPATKLLEKWFTTGLSRAGLPAELLERLAVEMRMHGTTPQAPSVWEREGTGRTCDLRVTFIPLPWQGDCRWWALKLQEIPHAIPLPESWRGRLTPREAEVASCVLGGWQNETIADTLACTLGTVKKHVKRIFDELGVDSRTALMAKAFRS</sequence>
<dbReference type="InterPro" id="IPR036388">
    <property type="entry name" value="WH-like_DNA-bd_sf"/>
</dbReference>
<dbReference type="InterPro" id="IPR029016">
    <property type="entry name" value="GAF-like_dom_sf"/>
</dbReference>
<evidence type="ECO:0000313" key="6">
    <source>
        <dbReference type="Proteomes" id="UP001221838"/>
    </source>
</evidence>
<dbReference type="Gene3D" id="3.30.450.40">
    <property type="match status" value="1"/>
</dbReference>
<feature type="domain" description="HTH luxR-type" evidence="4">
    <location>
        <begin position="292"/>
        <end position="356"/>
    </location>
</feature>
<dbReference type="PANTHER" id="PTHR44688:SF16">
    <property type="entry name" value="DNA-BINDING TRANSCRIPTIONAL ACTIVATOR DEVR_DOSR"/>
    <property type="match status" value="1"/>
</dbReference>
<keyword evidence="1" id="KW-0805">Transcription regulation</keyword>
<evidence type="ECO:0000313" key="5">
    <source>
        <dbReference type="EMBL" id="MDC0708629.1"/>
    </source>
</evidence>
<dbReference type="PANTHER" id="PTHR44688">
    <property type="entry name" value="DNA-BINDING TRANSCRIPTIONAL ACTIVATOR DEVR_DOSR"/>
    <property type="match status" value="1"/>
</dbReference>
<gene>
    <name evidence="5" type="ORF">POL68_09130</name>
</gene>
<dbReference type="Proteomes" id="UP001221838">
    <property type="component" value="Unassembled WGS sequence"/>
</dbReference>
<dbReference type="SUPFAM" id="SSF55781">
    <property type="entry name" value="GAF domain-like"/>
    <property type="match status" value="1"/>
</dbReference>
<name>A0ABT5D4N5_9BACT</name>
<dbReference type="InterPro" id="IPR016032">
    <property type="entry name" value="Sig_transdc_resp-reg_C-effctor"/>
</dbReference>
<dbReference type="RefSeq" id="WP_272136581.1">
    <property type="nucleotide sequence ID" value="NZ_JAQNDM010000002.1"/>
</dbReference>
<evidence type="ECO:0000256" key="1">
    <source>
        <dbReference type="ARBA" id="ARBA00023015"/>
    </source>
</evidence>
<comment type="caution">
    <text evidence="5">The sequence shown here is derived from an EMBL/GenBank/DDBJ whole genome shotgun (WGS) entry which is preliminary data.</text>
</comment>
<accession>A0ABT5D4N5</accession>
<dbReference type="Pfam" id="PF00196">
    <property type="entry name" value="GerE"/>
    <property type="match status" value="1"/>
</dbReference>
<keyword evidence="3" id="KW-0804">Transcription</keyword>
<keyword evidence="6" id="KW-1185">Reference proteome</keyword>
<dbReference type="Gene3D" id="1.10.10.10">
    <property type="entry name" value="Winged helix-like DNA-binding domain superfamily/Winged helix DNA-binding domain"/>
    <property type="match status" value="1"/>
</dbReference>
<dbReference type="EMBL" id="JAQNDM010000002">
    <property type="protein sequence ID" value="MDC0708629.1"/>
    <property type="molecule type" value="Genomic_DNA"/>
</dbReference>